<dbReference type="Gene3D" id="1.10.3720.10">
    <property type="entry name" value="MetI-like"/>
    <property type="match status" value="1"/>
</dbReference>
<reference evidence="9" key="1">
    <citation type="submission" date="2020-10" db="EMBL/GenBank/DDBJ databases">
        <title>Taxonomic study of unclassified bacteria belonging to the class Ktedonobacteria.</title>
        <authorList>
            <person name="Yabe S."/>
            <person name="Wang C.M."/>
            <person name="Zheng Y."/>
            <person name="Sakai Y."/>
            <person name="Cavaletti L."/>
            <person name="Monciardini P."/>
            <person name="Donadio S."/>
        </authorList>
    </citation>
    <scope>NUCLEOTIDE SEQUENCE</scope>
    <source>
        <strain evidence="9">ID150040</strain>
    </source>
</reference>
<evidence type="ECO:0000313" key="10">
    <source>
        <dbReference type="Proteomes" id="UP000597444"/>
    </source>
</evidence>
<comment type="caution">
    <text evidence="9">The sequence shown here is derived from an EMBL/GenBank/DDBJ whole genome shotgun (WGS) entry which is preliminary data.</text>
</comment>
<evidence type="ECO:0000313" key="9">
    <source>
        <dbReference type="EMBL" id="GHO96889.1"/>
    </source>
</evidence>
<evidence type="ECO:0000259" key="8">
    <source>
        <dbReference type="PROSITE" id="PS50928"/>
    </source>
</evidence>
<dbReference type="InterPro" id="IPR035906">
    <property type="entry name" value="MetI-like_sf"/>
</dbReference>
<dbReference type="PANTHER" id="PTHR43744">
    <property type="entry name" value="ABC TRANSPORTER PERMEASE PROTEIN MG189-RELATED-RELATED"/>
    <property type="match status" value="1"/>
</dbReference>
<feature type="transmembrane region" description="Helical" evidence="7">
    <location>
        <begin position="121"/>
        <end position="145"/>
    </location>
</feature>
<evidence type="ECO:0000256" key="3">
    <source>
        <dbReference type="ARBA" id="ARBA00022475"/>
    </source>
</evidence>
<dbReference type="GO" id="GO:0055085">
    <property type="term" value="P:transmembrane transport"/>
    <property type="evidence" value="ECO:0007669"/>
    <property type="project" value="InterPro"/>
</dbReference>
<evidence type="ECO:0000256" key="4">
    <source>
        <dbReference type="ARBA" id="ARBA00022692"/>
    </source>
</evidence>
<keyword evidence="3" id="KW-1003">Cell membrane</keyword>
<accession>A0A8J3IS53</accession>
<dbReference type="PROSITE" id="PS50928">
    <property type="entry name" value="ABC_TM1"/>
    <property type="match status" value="1"/>
</dbReference>
<feature type="transmembrane region" description="Helical" evidence="7">
    <location>
        <begin position="157"/>
        <end position="175"/>
    </location>
</feature>
<evidence type="ECO:0000256" key="6">
    <source>
        <dbReference type="ARBA" id="ARBA00023136"/>
    </source>
</evidence>
<name>A0A8J3IS53_9CHLR</name>
<comment type="subcellular location">
    <subcellularLocation>
        <location evidence="1 7">Cell membrane</location>
        <topology evidence="1 7">Multi-pass membrane protein</topology>
    </subcellularLocation>
</comment>
<keyword evidence="5 7" id="KW-1133">Transmembrane helix</keyword>
<dbReference type="AlphaFoldDB" id="A0A8J3IS53"/>
<dbReference type="Proteomes" id="UP000597444">
    <property type="component" value="Unassembled WGS sequence"/>
</dbReference>
<feature type="transmembrane region" description="Helical" evidence="7">
    <location>
        <begin position="241"/>
        <end position="274"/>
    </location>
</feature>
<keyword evidence="2 7" id="KW-0813">Transport</keyword>
<organism evidence="9 10">
    <name type="scientific">Reticulibacter mediterranei</name>
    <dbReference type="NCBI Taxonomy" id="2778369"/>
    <lineage>
        <taxon>Bacteria</taxon>
        <taxon>Bacillati</taxon>
        <taxon>Chloroflexota</taxon>
        <taxon>Ktedonobacteria</taxon>
        <taxon>Ktedonobacterales</taxon>
        <taxon>Reticulibacteraceae</taxon>
        <taxon>Reticulibacter</taxon>
    </lineage>
</organism>
<dbReference type="SUPFAM" id="SSF161098">
    <property type="entry name" value="MetI-like"/>
    <property type="match status" value="1"/>
</dbReference>
<evidence type="ECO:0000256" key="7">
    <source>
        <dbReference type="RuleBase" id="RU363032"/>
    </source>
</evidence>
<evidence type="ECO:0000256" key="2">
    <source>
        <dbReference type="ARBA" id="ARBA00022448"/>
    </source>
</evidence>
<dbReference type="Pfam" id="PF00528">
    <property type="entry name" value="BPD_transp_1"/>
    <property type="match status" value="1"/>
</dbReference>
<evidence type="ECO:0000256" key="1">
    <source>
        <dbReference type="ARBA" id="ARBA00004651"/>
    </source>
</evidence>
<feature type="domain" description="ABC transmembrane type-1" evidence="8">
    <location>
        <begin position="86"/>
        <end position="275"/>
    </location>
</feature>
<feature type="transmembrane region" description="Helical" evidence="7">
    <location>
        <begin position="92"/>
        <end position="112"/>
    </location>
</feature>
<sequence length="291" mass="32410">MAALASWPRRGRQRRELSIGRVGGWLLNILLVILAIFMFAPFYWVLVTSVLPTDLAYSLPPVWFPTRITFDNFRKVFDLIPFGMLVLNSLKISIIITVGAIVTSVLAAYAFARLEFPGRNVLFIVLLSALMVPQQVTVIPTFILVRVLGLLDTHEAVYLPALINVLGIFLLRQFFLTLPRELDDAAKLDGAGHVRILFQIYLPLSWPAVSALGIVVFQAAWNDFFWPNLFLSSPEKMTLPLGLFALLGLYGSGSPAVIFAAISMVLLPVLIFFIFTQRTLTESIATTGLKR</sequence>
<gene>
    <name evidence="9" type="ORF">KSF_069370</name>
</gene>
<dbReference type="CDD" id="cd06261">
    <property type="entry name" value="TM_PBP2"/>
    <property type="match status" value="1"/>
</dbReference>
<keyword evidence="6 7" id="KW-0472">Membrane</keyword>
<keyword evidence="4 7" id="KW-0812">Transmembrane</keyword>
<keyword evidence="10" id="KW-1185">Reference proteome</keyword>
<dbReference type="GO" id="GO:0005886">
    <property type="term" value="C:plasma membrane"/>
    <property type="evidence" value="ECO:0007669"/>
    <property type="project" value="UniProtKB-SubCell"/>
</dbReference>
<dbReference type="RefSeq" id="WP_220207478.1">
    <property type="nucleotide sequence ID" value="NZ_BNJK01000001.1"/>
</dbReference>
<dbReference type="EMBL" id="BNJK01000001">
    <property type="protein sequence ID" value="GHO96889.1"/>
    <property type="molecule type" value="Genomic_DNA"/>
</dbReference>
<proteinExistence type="inferred from homology"/>
<dbReference type="InterPro" id="IPR000515">
    <property type="entry name" value="MetI-like"/>
</dbReference>
<feature type="transmembrane region" description="Helical" evidence="7">
    <location>
        <begin position="196"/>
        <end position="221"/>
    </location>
</feature>
<evidence type="ECO:0000256" key="5">
    <source>
        <dbReference type="ARBA" id="ARBA00022989"/>
    </source>
</evidence>
<comment type="similarity">
    <text evidence="7">Belongs to the binding-protein-dependent transport system permease family.</text>
</comment>
<dbReference type="PANTHER" id="PTHR43744:SF12">
    <property type="entry name" value="ABC TRANSPORTER PERMEASE PROTEIN MG189-RELATED"/>
    <property type="match status" value="1"/>
</dbReference>
<protein>
    <submittedName>
        <fullName evidence="9">ABC transporter permease</fullName>
    </submittedName>
</protein>
<feature type="transmembrane region" description="Helical" evidence="7">
    <location>
        <begin position="22"/>
        <end position="46"/>
    </location>
</feature>